<dbReference type="Proteomes" id="UP000284706">
    <property type="component" value="Unassembled WGS sequence"/>
</dbReference>
<reference evidence="1 2" key="1">
    <citation type="journal article" date="2018" name="Evol. Lett.">
        <title>Horizontal gene cluster transfer increased hallucinogenic mushroom diversity.</title>
        <authorList>
            <person name="Reynolds H.T."/>
            <person name="Vijayakumar V."/>
            <person name="Gluck-Thaler E."/>
            <person name="Korotkin H.B."/>
            <person name="Matheny P.B."/>
            <person name="Slot J.C."/>
        </authorList>
    </citation>
    <scope>NUCLEOTIDE SEQUENCE [LARGE SCALE GENOMIC DNA]</scope>
    <source>
        <strain evidence="1 2">SRW20</strain>
    </source>
</reference>
<protein>
    <submittedName>
        <fullName evidence="1">Uncharacterized protein</fullName>
    </submittedName>
</protein>
<organism evidence="1 2">
    <name type="scientific">Gymnopilus dilepis</name>
    <dbReference type="NCBI Taxonomy" id="231916"/>
    <lineage>
        <taxon>Eukaryota</taxon>
        <taxon>Fungi</taxon>
        <taxon>Dikarya</taxon>
        <taxon>Basidiomycota</taxon>
        <taxon>Agaricomycotina</taxon>
        <taxon>Agaricomycetes</taxon>
        <taxon>Agaricomycetidae</taxon>
        <taxon>Agaricales</taxon>
        <taxon>Agaricineae</taxon>
        <taxon>Hymenogastraceae</taxon>
        <taxon>Gymnopilus</taxon>
    </lineage>
</organism>
<gene>
    <name evidence="1" type="ORF">CVT26_014107</name>
</gene>
<keyword evidence="2" id="KW-1185">Reference proteome</keyword>
<dbReference type="EMBL" id="NHYE01001077">
    <property type="protein sequence ID" value="PPQ99165.1"/>
    <property type="molecule type" value="Genomic_DNA"/>
</dbReference>
<comment type="caution">
    <text evidence="1">The sequence shown here is derived from an EMBL/GenBank/DDBJ whole genome shotgun (WGS) entry which is preliminary data.</text>
</comment>
<sequence>MREGESGINDAQPLILFRLLPVGPYTVSRSLTSVVFLLPAPLPLRVSPPLPPLLDPLLRPLVSTFTRGRQLVRNACDRETHSVTWQRPPPFRPTPLALSSLAEVAASLLVRPPPSTSSTTCPPGTLPIDGLIAVHPSCDLAVAAATRSLLMLGANASRRHGPRLPAPSRAHLHTPSPPLPLLVLLLIVDSGVDFTLPGAQCDVGFATAALSGLADSGFNNPGLCFMHPALPSLSGGEVMLF</sequence>
<evidence type="ECO:0000313" key="1">
    <source>
        <dbReference type="EMBL" id="PPQ99165.1"/>
    </source>
</evidence>
<dbReference type="AlphaFoldDB" id="A0A409Y7T8"/>
<accession>A0A409Y7T8</accession>
<dbReference type="InParanoid" id="A0A409Y7T8"/>
<name>A0A409Y7T8_9AGAR</name>
<evidence type="ECO:0000313" key="2">
    <source>
        <dbReference type="Proteomes" id="UP000284706"/>
    </source>
</evidence>
<proteinExistence type="predicted"/>